<evidence type="ECO:0000313" key="2">
    <source>
        <dbReference type="EMBL" id="TDW19936.1"/>
    </source>
</evidence>
<evidence type="ECO:0000256" key="1">
    <source>
        <dbReference type="SAM" id="Phobius"/>
    </source>
</evidence>
<dbReference type="Proteomes" id="UP000294743">
    <property type="component" value="Unassembled WGS sequence"/>
</dbReference>
<evidence type="ECO:0000313" key="3">
    <source>
        <dbReference type="Proteomes" id="UP000294743"/>
    </source>
</evidence>
<dbReference type="RefSeq" id="WP_134169440.1">
    <property type="nucleotide sequence ID" value="NZ_SODD01000016.1"/>
</dbReference>
<keyword evidence="3" id="KW-1185">Reference proteome</keyword>
<comment type="caution">
    <text evidence="2">The sequence shown here is derived from an EMBL/GenBank/DDBJ whole genome shotgun (WGS) entry which is preliminary data.</text>
</comment>
<dbReference type="EMBL" id="SODD01000016">
    <property type="protein sequence ID" value="TDW19936.1"/>
    <property type="molecule type" value="Genomic_DNA"/>
</dbReference>
<keyword evidence="1" id="KW-1133">Transmembrane helix</keyword>
<keyword evidence="1" id="KW-0472">Membrane</keyword>
<name>A0A4R7ZR59_9FIRM</name>
<accession>A0A4R7ZR59</accession>
<organism evidence="2 3">
    <name type="scientific">Breznakia blatticola</name>
    <dbReference type="NCBI Taxonomy" id="1754012"/>
    <lineage>
        <taxon>Bacteria</taxon>
        <taxon>Bacillati</taxon>
        <taxon>Bacillota</taxon>
        <taxon>Erysipelotrichia</taxon>
        <taxon>Erysipelotrichales</taxon>
        <taxon>Erysipelotrichaceae</taxon>
        <taxon>Breznakia</taxon>
    </lineage>
</organism>
<keyword evidence="1" id="KW-0812">Transmembrane</keyword>
<dbReference type="AlphaFoldDB" id="A0A4R7ZR59"/>
<protein>
    <submittedName>
        <fullName evidence="2">Uncharacterized protein</fullName>
    </submittedName>
</protein>
<reference evidence="2 3" key="1">
    <citation type="submission" date="2019-03" db="EMBL/GenBank/DDBJ databases">
        <title>Genomic Encyclopedia of Type Strains, Phase IV (KMG-IV): sequencing the most valuable type-strain genomes for metagenomic binning, comparative biology and taxonomic classification.</title>
        <authorList>
            <person name="Goeker M."/>
        </authorList>
    </citation>
    <scope>NUCLEOTIDE SEQUENCE [LARGE SCALE GENOMIC DNA]</scope>
    <source>
        <strain evidence="2 3">DSM 28867</strain>
    </source>
</reference>
<gene>
    <name evidence="2" type="ORF">EDD63_11638</name>
</gene>
<feature type="transmembrane region" description="Helical" evidence="1">
    <location>
        <begin position="14"/>
        <end position="32"/>
    </location>
</feature>
<sequence>MNNSSNTQPLIDNLVIPGIILVIIFVLGYLGYQVLKYIVLSKLDNLKPYKSGITYTPYKDYFSVEYSTYEKHKLQIMKDRYELGKIINLKTYSYPIEITSVQTLDLHPGKLFNHKRVKLYYFEPYREDNSKSSGDNFGNFTGVFIKNSQGVEVNSNIAGDFSSERSIVENHSGIDDTDREFLLEVIDTLNNKSKISKKSAKDFIDITTKIVDLGQAIPSLIAVIRKFL</sequence>
<proteinExistence type="predicted"/>